<evidence type="ECO:0000256" key="5">
    <source>
        <dbReference type="ARBA" id="ARBA00022618"/>
    </source>
</evidence>
<dbReference type="EC" id="5.2.1.8" evidence="3 11"/>
<keyword evidence="8 11" id="KW-0413">Isomerase</keyword>
<keyword evidence="5 11" id="KW-0132">Cell division</keyword>
<dbReference type="PANTHER" id="PTHR30560:SF3">
    <property type="entry name" value="TRIGGER FACTOR-LIKE PROTEIN TIG, CHLOROPLASTIC"/>
    <property type="match status" value="1"/>
</dbReference>
<comment type="function">
    <text evidence="11">Involved in protein export. Acts as a chaperone by maintaining the newly synthesized protein in an open conformation. Functions as a peptidyl-prolyl cis-trans isomerase.</text>
</comment>
<dbReference type="SUPFAM" id="SSF54534">
    <property type="entry name" value="FKBP-like"/>
    <property type="match status" value="1"/>
</dbReference>
<dbReference type="InterPro" id="IPR001179">
    <property type="entry name" value="PPIase_FKBP_dom"/>
</dbReference>
<dbReference type="SUPFAM" id="SSF109998">
    <property type="entry name" value="Triger factor/SurA peptide-binding domain-like"/>
    <property type="match status" value="1"/>
</dbReference>
<organism evidence="15 16">
    <name type="scientific">Kineosphaera limosa NBRC 100340</name>
    <dbReference type="NCBI Taxonomy" id="1184609"/>
    <lineage>
        <taxon>Bacteria</taxon>
        <taxon>Bacillati</taxon>
        <taxon>Actinomycetota</taxon>
        <taxon>Actinomycetes</taxon>
        <taxon>Micrococcales</taxon>
        <taxon>Dermatophilaceae</taxon>
        <taxon>Kineosphaera</taxon>
    </lineage>
</organism>
<evidence type="ECO:0000313" key="16">
    <source>
        <dbReference type="Proteomes" id="UP000008366"/>
    </source>
</evidence>
<dbReference type="Gene3D" id="3.10.50.40">
    <property type="match status" value="1"/>
</dbReference>
<dbReference type="InterPro" id="IPR005215">
    <property type="entry name" value="Trig_fac"/>
</dbReference>
<evidence type="ECO:0000256" key="1">
    <source>
        <dbReference type="ARBA" id="ARBA00000971"/>
    </source>
</evidence>
<evidence type="ECO:0000256" key="6">
    <source>
        <dbReference type="ARBA" id="ARBA00023110"/>
    </source>
</evidence>
<dbReference type="Pfam" id="PF05697">
    <property type="entry name" value="Trigger_N"/>
    <property type="match status" value="1"/>
</dbReference>
<keyword evidence="6 11" id="KW-0697">Rotamase</keyword>
<name>K6WC63_9MICO</name>
<dbReference type="SUPFAM" id="SSF102735">
    <property type="entry name" value="Trigger factor ribosome-binding domain"/>
    <property type="match status" value="1"/>
</dbReference>
<gene>
    <name evidence="11 15" type="primary">tig</name>
    <name evidence="15" type="ORF">KILIM_050_00120</name>
</gene>
<dbReference type="eggNOG" id="COG0544">
    <property type="taxonomic scope" value="Bacteria"/>
</dbReference>
<dbReference type="HAMAP" id="MF_00303">
    <property type="entry name" value="Trigger_factor_Tig"/>
    <property type="match status" value="1"/>
</dbReference>
<dbReference type="PIRSF" id="PIRSF003095">
    <property type="entry name" value="Trigger_factor"/>
    <property type="match status" value="1"/>
</dbReference>
<dbReference type="PROSITE" id="PS50059">
    <property type="entry name" value="FKBP_PPIASE"/>
    <property type="match status" value="1"/>
</dbReference>
<dbReference type="GO" id="GO:0044183">
    <property type="term" value="F:protein folding chaperone"/>
    <property type="evidence" value="ECO:0007669"/>
    <property type="project" value="TreeGrafter"/>
</dbReference>
<evidence type="ECO:0000256" key="7">
    <source>
        <dbReference type="ARBA" id="ARBA00023186"/>
    </source>
</evidence>
<dbReference type="Proteomes" id="UP000008366">
    <property type="component" value="Unassembled WGS sequence"/>
</dbReference>
<dbReference type="InterPro" id="IPR037041">
    <property type="entry name" value="Trigger_fac_C_sf"/>
</dbReference>
<dbReference type="OrthoDB" id="9767721at2"/>
<comment type="domain">
    <text evidence="11">Consists of 3 domains; the N-terminus binds the ribosome, the middle domain has PPIase activity, while the C-terminus has intrinsic chaperone activity on its own.</text>
</comment>
<comment type="subcellular location">
    <subcellularLocation>
        <location evidence="11">Cytoplasm</location>
    </subcellularLocation>
    <text evidence="11">About half TF is bound to the ribosome near the polypeptide exit tunnel while the other half is free in the cytoplasm.</text>
</comment>
<dbReference type="NCBIfam" id="TIGR00115">
    <property type="entry name" value="tig"/>
    <property type="match status" value="1"/>
</dbReference>
<evidence type="ECO:0000256" key="3">
    <source>
        <dbReference type="ARBA" id="ARBA00013194"/>
    </source>
</evidence>
<keyword evidence="11" id="KW-0963">Cytoplasm</keyword>
<dbReference type="InterPro" id="IPR027304">
    <property type="entry name" value="Trigger_fact/SurA_dom_sf"/>
</dbReference>
<keyword evidence="7 11" id="KW-0143">Chaperone</keyword>
<dbReference type="InterPro" id="IPR008880">
    <property type="entry name" value="Trigger_fac_C"/>
</dbReference>
<dbReference type="AlphaFoldDB" id="K6WC63"/>
<dbReference type="InterPro" id="IPR036611">
    <property type="entry name" value="Trigger_fac_ribosome-bd_sf"/>
</dbReference>
<dbReference type="Gene3D" id="1.10.3120.10">
    <property type="entry name" value="Trigger factor, C-terminal domain"/>
    <property type="match status" value="1"/>
</dbReference>
<dbReference type="GO" id="GO:0051083">
    <property type="term" value="P:'de novo' cotranslational protein folding"/>
    <property type="evidence" value="ECO:0007669"/>
    <property type="project" value="TreeGrafter"/>
</dbReference>
<evidence type="ECO:0000256" key="11">
    <source>
        <dbReference type="HAMAP-Rule" id="MF_00303"/>
    </source>
</evidence>
<dbReference type="Gene3D" id="3.30.70.1050">
    <property type="entry name" value="Trigger factor ribosome-binding domain"/>
    <property type="match status" value="1"/>
</dbReference>
<evidence type="ECO:0000256" key="10">
    <source>
        <dbReference type="ARBA" id="ARBA00029986"/>
    </source>
</evidence>
<dbReference type="GO" id="GO:0003755">
    <property type="term" value="F:peptidyl-prolyl cis-trans isomerase activity"/>
    <property type="evidence" value="ECO:0007669"/>
    <property type="project" value="UniProtKB-UniRule"/>
</dbReference>
<evidence type="ECO:0000313" key="15">
    <source>
        <dbReference type="EMBL" id="GAB96830.1"/>
    </source>
</evidence>
<dbReference type="RefSeq" id="WP_006593362.1">
    <property type="nucleotide sequence ID" value="NZ_BAHD01000050.1"/>
</dbReference>
<dbReference type="GO" id="GO:0051301">
    <property type="term" value="P:cell division"/>
    <property type="evidence" value="ECO:0007669"/>
    <property type="project" value="UniProtKB-KW"/>
</dbReference>
<dbReference type="PANTHER" id="PTHR30560">
    <property type="entry name" value="TRIGGER FACTOR CHAPERONE AND PEPTIDYL-PROLYL CIS/TRANS ISOMERASE"/>
    <property type="match status" value="1"/>
</dbReference>
<evidence type="ECO:0000256" key="12">
    <source>
        <dbReference type="PROSITE-ProRule" id="PRU00277"/>
    </source>
</evidence>
<dbReference type="InterPro" id="IPR008881">
    <property type="entry name" value="Trigger_fac_ribosome-bd_bac"/>
</dbReference>
<evidence type="ECO:0000259" key="14">
    <source>
        <dbReference type="PROSITE" id="PS50059"/>
    </source>
</evidence>
<keyword evidence="9 11" id="KW-0131">Cell cycle</keyword>
<sequence length="483" mass="52578">MKSAVETLSPTRVKMTVEVPSEELKPSVDAALKAIGSQINVPGFRRGKVPSRIIEQRVGRGAVLQEAVNQALPDFYGQALIENELKPLSQPEVDITEVPVNDTDQLVFTAELDVRPPIELPDFAGISVQVDAVDESDVAEFAAEQLEELRQRVGSLVGVERAAADGDFVTIDLRGTIDDEEIDAVEGVSYEIGSASMIEGLDDALTGLSAGESKTFTAALAGGDRVGEDAQITVTLTAVKERELPELDDDFAQEVSEFETLDELREAVLERSRQAKGFEQGLQARDKVLEQLLETLSIPVPESLVEAEVHQHLAGEDRLEDEEHRGEVDSEARKALQTQLLLDAIVEAEEVQVTQQELIEYLVNAAQQYGMDPATFAKAMDDGDQVAGMAGEVARRKALASVLERVQVTDAEGNVVDLNAITDGEEDEDLEGVDFEAEDFEEDFEDDEDEGEVDEARVQEIVDAIGEAKAQEDADNNEDADNK</sequence>
<keyword evidence="16" id="KW-1185">Reference proteome</keyword>
<dbReference type="Pfam" id="PF05698">
    <property type="entry name" value="Trigger_C"/>
    <property type="match status" value="1"/>
</dbReference>
<proteinExistence type="inferred from homology"/>
<dbReference type="GO" id="GO:0005737">
    <property type="term" value="C:cytoplasm"/>
    <property type="evidence" value="ECO:0007669"/>
    <property type="project" value="UniProtKB-SubCell"/>
</dbReference>
<accession>K6WC63</accession>
<dbReference type="GO" id="GO:0043022">
    <property type="term" value="F:ribosome binding"/>
    <property type="evidence" value="ECO:0007669"/>
    <property type="project" value="TreeGrafter"/>
</dbReference>
<dbReference type="InterPro" id="IPR046357">
    <property type="entry name" value="PPIase_dom_sf"/>
</dbReference>
<comment type="catalytic activity">
    <reaction evidence="1 11 12">
        <text>[protein]-peptidylproline (omega=180) = [protein]-peptidylproline (omega=0)</text>
        <dbReference type="Rhea" id="RHEA:16237"/>
        <dbReference type="Rhea" id="RHEA-COMP:10747"/>
        <dbReference type="Rhea" id="RHEA-COMP:10748"/>
        <dbReference type="ChEBI" id="CHEBI:83833"/>
        <dbReference type="ChEBI" id="CHEBI:83834"/>
        <dbReference type="EC" id="5.2.1.8"/>
    </reaction>
</comment>
<evidence type="ECO:0000256" key="2">
    <source>
        <dbReference type="ARBA" id="ARBA00005464"/>
    </source>
</evidence>
<comment type="caution">
    <text evidence="15">The sequence shown here is derived from an EMBL/GenBank/DDBJ whole genome shotgun (WGS) entry which is preliminary data.</text>
</comment>
<dbReference type="STRING" id="1184609.KILIM_050_00120"/>
<evidence type="ECO:0000256" key="9">
    <source>
        <dbReference type="ARBA" id="ARBA00023306"/>
    </source>
</evidence>
<evidence type="ECO:0000256" key="8">
    <source>
        <dbReference type="ARBA" id="ARBA00023235"/>
    </source>
</evidence>
<dbReference type="Pfam" id="PF00254">
    <property type="entry name" value="FKBP_C"/>
    <property type="match status" value="1"/>
</dbReference>
<dbReference type="GO" id="GO:0015031">
    <property type="term" value="P:protein transport"/>
    <property type="evidence" value="ECO:0007669"/>
    <property type="project" value="UniProtKB-UniRule"/>
</dbReference>
<comment type="similarity">
    <text evidence="2 11 13">Belongs to the FKBP-type PPIase family. Tig subfamily.</text>
</comment>
<reference evidence="15 16" key="1">
    <citation type="submission" date="2012-08" db="EMBL/GenBank/DDBJ databases">
        <title>Whole genome shotgun sequence of Kineosphaera limosa NBRC 100340.</title>
        <authorList>
            <person name="Yoshida I."/>
            <person name="Isaki S."/>
            <person name="Hosoyama A."/>
            <person name="Tsuchikane K."/>
            <person name="Katsumata H."/>
            <person name="Ando Y."/>
            <person name="Ohji S."/>
            <person name="Hamada M."/>
            <person name="Tamura T."/>
            <person name="Yamazoe A."/>
            <person name="Yamazaki S."/>
            <person name="Fujita N."/>
        </authorList>
    </citation>
    <scope>NUCLEOTIDE SEQUENCE [LARGE SCALE GENOMIC DNA]</scope>
    <source>
        <strain evidence="15 16">NBRC 100340</strain>
    </source>
</reference>
<feature type="domain" description="PPIase FKBP-type" evidence="14">
    <location>
        <begin position="166"/>
        <end position="217"/>
    </location>
</feature>
<dbReference type="EMBL" id="BAHD01000050">
    <property type="protein sequence ID" value="GAB96830.1"/>
    <property type="molecule type" value="Genomic_DNA"/>
</dbReference>
<dbReference type="GO" id="GO:0043335">
    <property type="term" value="P:protein unfolding"/>
    <property type="evidence" value="ECO:0007669"/>
    <property type="project" value="TreeGrafter"/>
</dbReference>
<evidence type="ECO:0000256" key="4">
    <source>
        <dbReference type="ARBA" id="ARBA00016902"/>
    </source>
</evidence>
<evidence type="ECO:0000256" key="13">
    <source>
        <dbReference type="RuleBase" id="RU003914"/>
    </source>
</evidence>
<protein>
    <recommendedName>
        <fullName evidence="4 11">Trigger factor</fullName>
        <shortName evidence="11">TF</shortName>
        <ecNumber evidence="3 11">5.2.1.8</ecNumber>
    </recommendedName>
    <alternativeName>
        <fullName evidence="10 11">PPIase</fullName>
    </alternativeName>
</protein>